<keyword evidence="4" id="KW-0547">Nucleotide-binding</keyword>
<keyword evidence="4" id="KW-0067">ATP-binding</keyword>
<dbReference type="InterPro" id="IPR036612">
    <property type="entry name" value="KH_dom_type_1_sf"/>
</dbReference>
<organism evidence="4 5">
    <name type="scientific">Nephila pilipes</name>
    <name type="common">Giant wood spider</name>
    <name type="synonym">Nephila maculata</name>
    <dbReference type="NCBI Taxonomy" id="299642"/>
    <lineage>
        <taxon>Eukaryota</taxon>
        <taxon>Metazoa</taxon>
        <taxon>Ecdysozoa</taxon>
        <taxon>Arthropoda</taxon>
        <taxon>Chelicerata</taxon>
        <taxon>Arachnida</taxon>
        <taxon>Araneae</taxon>
        <taxon>Araneomorphae</taxon>
        <taxon>Entelegynae</taxon>
        <taxon>Araneoidea</taxon>
        <taxon>Nephilidae</taxon>
        <taxon>Nephila</taxon>
    </lineage>
</organism>
<name>A0A8X6TVC2_NEPPI</name>
<evidence type="ECO:0000313" key="5">
    <source>
        <dbReference type="Proteomes" id="UP000887013"/>
    </source>
</evidence>
<feature type="compositionally biased region" description="Basic and acidic residues" evidence="2">
    <location>
        <begin position="36"/>
        <end position="45"/>
    </location>
</feature>
<dbReference type="Gene3D" id="3.30.1370.10">
    <property type="entry name" value="K Homology domain, type 1"/>
    <property type="match status" value="1"/>
</dbReference>
<dbReference type="Pfam" id="PF00013">
    <property type="entry name" value="KH_1"/>
    <property type="match status" value="1"/>
</dbReference>
<dbReference type="PROSITE" id="PS50084">
    <property type="entry name" value="KH_TYPE_1"/>
    <property type="match status" value="1"/>
</dbReference>
<keyword evidence="4" id="KW-0347">Helicase</keyword>
<evidence type="ECO:0000313" key="4">
    <source>
        <dbReference type="EMBL" id="GFT50175.1"/>
    </source>
</evidence>
<keyword evidence="5" id="KW-1185">Reference proteome</keyword>
<keyword evidence="1" id="KW-0694">RNA-binding</keyword>
<dbReference type="AlphaFoldDB" id="A0A8X6TVC2"/>
<dbReference type="GO" id="GO:0004386">
    <property type="term" value="F:helicase activity"/>
    <property type="evidence" value="ECO:0007669"/>
    <property type="project" value="UniProtKB-KW"/>
</dbReference>
<feature type="region of interest" description="Disordered" evidence="2">
    <location>
        <begin position="28"/>
        <end position="75"/>
    </location>
</feature>
<keyword evidence="4" id="KW-0378">Hydrolase</keyword>
<sequence length="184" mass="21072">MSYLDEFLEEHFLDESWNNRNKIRNLDKNQYSTNTNRDDRPRNGDRIISNQGSKTSRGSRNDRYGRSNEESSEMQIDSNYVSRVIGRGGSKIQELQDESGARIRILNENCTDGHTAFRLIGSANARGKAKILIENFIAKFSKVSINKSSDAMASQFKGRRQRKLAEEAVADGGRRGRERKNLFY</sequence>
<dbReference type="Proteomes" id="UP000887013">
    <property type="component" value="Unassembled WGS sequence"/>
</dbReference>
<evidence type="ECO:0000259" key="3">
    <source>
        <dbReference type="SMART" id="SM00322"/>
    </source>
</evidence>
<feature type="domain" description="K Homology" evidence="3">
    <location>
        <begin position="68"/>
        <end position="138"/>
    </location>
</feature>
<feature type="compositionally biased region" description="Basic and acidic residues" evidence="2">
    <location>
        <begin position="59"/>
        <end position="69"/>
    </location>
</feature>
<dbReference type="SMART" id="SM00322">
    <property type="entry name" value="KH"/>
    <property type="match status" value="1"/>
</dbReference>
<dbReference type="EMBL" id="BMAW01065381">
    <property type="protein sequence ID" value="GFT50175.1"/>
    <property type="molecule type" value="Genomic_DNA"/>
</dbReference>
<comment type="caution">
    <text evidence="4">The sequence shown here is derived from an EMBL/GenBank/DDBJ whole genome shotgun (WGS) entry which is preliminary data.</text>
</comment>
<dbReference type="InterPro" id="IPR004087">
    <property type="entry name" value="KH_dom"/>
</dbReference>
<dbReference type="GO" id="GO:0003723">
    <property type="term" value="F:RNA binding"/>
    <property type="evidence" value="ECO:0007669"/>
    <property type="project" value="UniProtKB-UniRule"/>
</dbReference>
<dbReference type="GO" id="GO:0010468">
    <property type="term" value="P:regulation of gene expression"/>
    <property type="evidence" value="ECO:0007669"/>
    <property type="project" value="UniProtKB-ARBA"/>
</dbReference>
<evidence type="ECO:0000256" key="1">
    <source>
        <dbReference type="PROSITE-ProRule" id="PRU00117"/>
    </source>
</evidence>
<dbReference type="InterPro" id="IPR004088">
    <property type="entry name" value="KH_dom_type_1"/>
</dbReference>
<proteinExistence type="predicted"/>
<accession>A0A8X6TVC2</accession>
<protein>
    <submittedName>
        <fullName evidence="4">ATP-dependent RNA helicase DDX43</fullName>
    </submittedName>
</protein>
<gene>
    <name evidence="4" type="primary">NCL1_46866</name>
    <name evidence="4" type="ORF">NPIL_196951</name>
</gene>
<evidence type="ECO:0000256" key="2">
    <source>
        <dbReference type="SAM" id="MobiDB-lite"/>
    </source>
</evidence>
<feature type="compositionally biased region" description="Polar residues" evidence="2">
    <location>
        <begin position="48"/>
        <end position="58"/>
    </location>
</feature>
<reference evidence="4" key="1">
    <citation type="submission" date="2020-08" db="EMBL/GenBank/DDBJ databases">
        <title>Multicomponent nature underlies the extraordinary mechanical properties of spider dragline silk.</title>
        <authorList>
            <person name="Kono N."/>
            <person name="Nakamura H."/>
            <person name="Mori M."/>
            <person name="Yoshida Y."/>
            <person name="Ohtoshi R."/>
            <person name="Malay A.D."/>
            <person name="Moran D.A.P."/>
            <person name="Tomita M."/>
            <person name="Numata K."/>
            <person name="Arakawa K."/>
        </authorList>
    </citation>
    <scope>NUCLEOTIDE SEQUENCE</scope>
</reference>
<dbReference type="SUPFAM" id="SSF54791">
    <property type="entry name" value="Eukaryotic type KH-domain (KH-domain type I)"/>
    <property type="match status" value="1"/>
</dbReference>
<dbReference type="OrthoDB" id="196131at2759"/>